<dbReference type="AlphaFoldDB" id="E2BBU1"/>
<dbReference type="EMBL" id="GL447151">
    <property type="protein sequence ID" value="EFN86867.1"/>
    <property type="molecule type" value="Genomic_DNA"/>
</dbReference>
<keyword evidence="3" id="KW-1185">Reference proteome</keyword>
<accession>E2BBU1</accession>
<feature type="region of interest" description="Disordered" evidence="1">
    <location>
        <begin position="39"/>
        <end position="65"/>
    </location>
</feature>
<name>E2BBU1_HARSA</name>
<proteinExistence type="predicted"/>
<feature type="compositionally biased region" description="Basic and acidic residues" evidence="1">
    <location>
        <begin position="51"/>
        <end position="63"/>
    </location>
</feature>
<sequence length="112" mass="12895">MSDGGSVSLRDSILDELRGIFAGDRFHGLPETFESLETLKQRQRRQQSAARSRESKPVLEKKTSKLSRIPNKILLKPDPLEIERGKRFDRPKFNVPEVCPASEKLPFERNFD</sequence>
<evidence type="ECO:0000256" key="1">
    <source>
        <dbReference type="SAM" id="MobiDB-lite"/>
    </source>
</evidence>
<organism evidence="3">
    <name type="scientific">Harpegnathos saltator</name>
    <name type="common">Jerdon's jumping ant</name>
    <dbReference type="NCBI Taxonomy" id="610380"/>
    <lineage>
        <taxon>Eukaryota</taxon>
        <taxon>Metazoa</taxon>
        <taxon>Ecdysozoa</taxon>
        <taxon>Arthropoda</taxon>
        <taxon>Hexapoda</taxon>
        <taxon>Insecta</taxon>
        <taxon>Pterygota</taxon>
        <taxon>Neoptera</taxon>
        <taxon>Endopterygota</taxon>
        <taxon>Hymenoptera</taxon>
        <taxon>Apocrita</taxon>
        <taxon>Aculeata</taxon>
        <taxon>Formicoidea</taxon>
        <taxon>Formicidae</taxon>
        <taxon>Ponerinae</taxon>
        <taxon>Ponerini</taxon>
        <taxon>Harpegnathos</taxon>
    </lineage>
</organism>
<reference evidence="2 3" key="1">
    <citation type="journal article" date="2010" name="Science">
        <title>Genomic comparison of the ants Camponotus floridanus and Harpegnathos saltator.</title>
        <authorList>
            <person name="Bonasio R."/>
            <person name="Zhang G."/>
            <person name="Ye C."/>
            <person name="Mutti N.S."/>
            <person name="Fang X."/>
            <person name="Qin N."/>
            <person name="Donahue G."/>
            <person name="Yang P."/>
            <person name="Li Q."/>
            <person name="Li C."/>
            <person name="Zhang P."/>
            <person name="Huang Z."/>
            <person name="Berger S.L."/>
            <person name="Reinberg D."/>
            <person name="Wang J."/>
            <person name="Liebig J."/>
        </authorList>
    </citation>
    <scope>NUCLEOTIDE SEQUENCE [LARGE SCALE GENOMIC DNA]</scope>
    <source>
        <strain evidence="2 3">R22 G/1</strain>
    </source>
</reference>
<protein>
    <submittedName>
        <fullName evidence="2">Uncharacterized protein</fullName>
    </submittedName>
</protein>
<evidence type="ECO:0000313" key="3">
    <source>
        <dbReference type="Proteomes" id="UP000008237"/>
    </source>
</evidence>
<gene>
    <name evidence="2" type="ORF">EAI_01795</name>
</gene>
<dbReference type="InParanoid" id="E2BBU1"/>
<dbReference type="Proteomes" id="UP000008237">
    <property type="component" value="Unassembled WGS sequence"/>
</dbReference>
<evidence type="ECO:0000313" key="2">
    <source>
        <dbReference type="EMBL" id="EFN86867.1"/>
    </source>
</evidence>